<reference evidence="1" key="1">
    <citation type="submission" date="2018-02" db="EMBL/GenBank/DDBJ databases">
        <title>Rhizophora mucronata_Transcriptome.</title>
        <authorList>
            <person name="Meera S.P."/>
            <person name="Sreeshan A."/>
            <person name="Augustine A."/>
        </authorList>
    </citation>
    <scope>NUCLEOTIDE SEQUENCE</scope>
    <source>
        <tissue evidence="1">Leaf</tissue>
    </source>
</reference>
<dbReference type="AlphaFoldDB" id="A0A2P2QX03"/>
<organism evidence="1">
    <name type="scientific">Rhizophora mucronata</name>
    <name type="common">Asiatic mangrove</name>
    <dbReference type="NCBI Taxonomy" id="61149"/>
    <lineage>
        <taxon>Eukaryota</taxon>
        <taxon>Viridiplantae</taxon>
        <taxon>Streptophyta</taxon>
        <taxon>Embryophyta</taxon>
        <taxon>Tracheophyta</taxon>
        <taxon>Spermatophyta</taxon>
        <taxon>Magnoliopsida</taxon>
        <taxon>eudicotyledons</taxon>
        <taxon>Gunneridae</taxon>
        <taxon>Pentapetalae</taxon>
        <taxon>rosids</taxon>
        <taxon>fabids</taxon>
        <taxon>Malpighiales</taxon>
        <taxon>Rhizophoraceae</taxon>
        <taxon>Rhizophora</taxon>
    </lineage>
</organism>
<evidence type="ECO:0000313" key="1">
    <source>
        <dbReference type="EMBL" id="MBX71532.1"/>
    </source>
</evidence>
<dbReference type="EMBL" id="GGEC01091048">
    <property type="protein sequence ID" value="MBX71532.1"/>
    <property type="molecule type" value="Transcribed_RNA"/>
</dbReference>
<sequence>MLPLGMYFVNSILSHSWFSVCWL</sequence>
<proteinExistence type="predicted"/>
<name>A0A2P2QX03_RHIMU</name>
<accession>A0A2P2QX03</accession>
<protein>
    <submittedName>
        <fullName evidence="1">Uncharacterized protein</fullName>
    </submittedName>
</protein>